<accession>A0A915DBZ2</accession>
<sequence>MAVPGIRQRITLIEHMFRWAAVCALTFVEYYLANSFIANSLTHIFLPNGFRPKSSSAKLDVSVSAEEKSRCIASICSYLDNFFKSSIVGTPSSGRINNSSSFNSSGRSGSKDTSLSSLASLVGYHDSPSNRSITSIYTRQQLQELISRDNSVIDSFSNGSLFINAKKDDDRQYQAGIPFSLTNSEQAATQAKCLFTSLETSPKGSNKLSDDFRRSFSEYQSKYFSSGGGGSVGHFIARQETDLHKILKNLDAEHNNISPKREIEEMNELLANKFTGAHLKIGASSVDTFMAAFATKAELRNTLIPFILPYLRIHSNQNYLVKE</sequence>
<evidence type="ECO:0000313" key="1">
    <source>
        <dbReference type="Proteomes" id="UP000887574"/>
    </source>
</evidence>
<dbReference type="AlphaFoldDB" id="A0A915DBZ2"/>
<reference evidence="2" key="1">
    <citation type="submission" date="2022-11" db="UniProtKB">
        <authorList>
            <consortium name="WormBaseParasite"/>
        </authorList>
    </citation>
    <scope>IDENTIFICATION</scope>
</reference>
<protein>
    <submittedName>
        <fullName evidence="2">Uncharacterized protein</fullName>
    </submittedName>
</protein>
<proteinExistence type="predicted"/>
<dbReference type="WBParaSite" id="jg17818">
    <property type="protein sequence ID" value="jg17818"/>
    <property type="gene ID" value="jg17818"/>
</dbReference>
<keyword evidence="1" id="KW-1185">Reference proteome</keyword>
<evidence type="ECO:0000313" key="2">
    <source>
        <dbReference type="WBParaSite" id="jg17818"/>
    </source>
</evidence>
<dbReference type="Proteomes" id="UP000887574">
    <property type="component" value="Unplaced"/>
</dbReference>
<name>A0A915DBZ2_9BILA</name>
<organism evidence="1 2">
    <name type="scientific">Ditylenchus dipsaci</name>
    <dbReference type="NCBI Taxonomy" id="166011"/>
    <lineage>
        <taxon>Eukaryota</taxon>
        <taxon>Metazoa</taxon>
        <taxon>Ecdysozoa</taxon>
        <taxon>Nematoda</taxon>
        <taxon>Chromadorea</taxon>
        <taxon>Rhabditida</taxon>
        <taxon>Tylenchina</taxon>
        <taxon>Tylenchomorpha</taxon>
        <taxon>Sphaerularioidea</taxon>
        <taxon>Anguinidae</taxon>
        <taxon>Anguininae</taxon>
        <taxon>Ditylenchus</taxon>
    </lineage>
</organism>